<organism evidence="1 2">
    <name type="scientific">Macrolepiota fuliginosa MF-IS2</name>
    <dbReference type="NCBI Taxonomy" id="1400762"/>
    <lineage>
        <taxon>Eukaryota</taxon>
        <taxon>Fungi</taxon>
        <taxon>Dikarya</taxon>
        <taxon>Basidiomycota</taxon>
        <taxon>Agaricomycotina</taxon>
        <taxon>Agaricomycetes</taxon>
        <taxon>Agaricomycetidae</taxon>
        <taxon>Agaricales</taxon>
        <taxon>Agaricineae</taxon>
        <taxon>Agaricaceae</taxon>
        <taxon>Macrolepiota</taxon>
    </lineage>
</organism>
<keyword evidence="2" id="KW-1185">Reference proteome</keyword>
<name>A0A9P5XAV0_9AGAR</name>
<dbReference type="OrthoDB" id="3255541at2759"/>
<sequence>MQNVHITLGPDTYYSLGYSQGTESLHIHGGRNSPLNYYYANLKLLYVSSAQVTLGDLVHLLNRAPYLKDVALPLPISQPPDKPIYFPHHPLKKLTILKPVPVPADRSLSGPTITTSEPTPMFLTEVARFLDLLAPSLETLTAEGGDKTWDSIFRIIKLCQEVRSVSETGVEARACIF</sequence>
<evidence type="ECO:0000313" key="2">
    <source>
        <dbReference type="Proteomes" id="UP000807342"/>
    </source>
</evidence>
<reference evidence="1" key="1">
    <citation type="submission" date="2020-11" db="EMBL/GenBank/DDBJ databases">
        <authorList>
            <consortium name="DOE Joint Genome Institute"/>
            <person name="Ahrendt S."/>
            <person name="Riley R."/>
            <person name="Andreopoulos W."/>
            <person name="Labutti K."/>
            <person name="Pangilinan J."/>
            <person name="Ruiz-Duenas F.J."/>
            <person name="Barrasa J.M."/>
            <person name="Sanchez-Garcia M."/>
            <person name="Camarero S."/>
            <person name="Miyauchi S."/>
            <person name="Serrano A."/>
            <person name="Linde D."/>
            <person name="Babiker R."/>
            <person name="Drula E."/>
            <person name="Ayuso-Fernandez I."/>
            <person name="Pacheco R."/>
            <person name="Padilla G."/>
            <person name="Ferreira P."/>
            <person name="Barriuso J."/>
            <person name="Kellner H."/>
            <person name="Castanera R."/>
            <person name="Alfaro M."/>
            <person name="Ramirez L."/>
            <person name="Pisabarro A.G."/>
            <person name="Kuo A."/>
            <person name="Tritt A."/>
            <person name="Lipzen A."/>
            <person name="He G."/>
            <person name="Yan M."/>
            <person name="Ng V."/>
            <person name="Cullen D."/>
            <person name="Martin F."/>
            <person name="Rosso M.-N."/>
            <person name="Henrissat B."/>
            <person name="Hibbett D."/>
            <person name="Martinez A.T."/>
            <person name="Grigoriev I.V."/>
        </authorList>
    </citation>
    <scope>NUCLEOTIDE SEQUENCE</scope>
    <source>
        <strain evidence="1">MF-IS2</strain>
    </source>
</reference>
<gene>
    <name evidence="1" type="ORF">P691DRAFT_185200</name>
</gene>
<comment type="caution">
    <text evidence="1">The sequence shown here is derived from an EMBL/GenBank/DDBJ whole genome shotgun (WGS) entry which is preliminary data.</text>
</comment>
<proteinExistence type="predicted"/>
<protein>
    <submittedName>
        <fullName evidence="1">Uncharacterized protein</fullName>
    </submittedName>
</protein>
<dbReference type="EMBL" id="MU151244">
    <property type="protein sequence ID" value="KAF9446471.1"/>
    <property type="molecule type" value="Genomic_DNA"/>
</dbReference>
<evidence type="ECO:0000313" key="1">
    <source>
        <dbReference type="EMBL" id="KAF9446471.1"/>
    </source>
</evidence>
<dbReference type="AlphaFoldDB" id="A0A9P5XAV0"/>
<accession>A0A9P5XAV0</accession>
<dbReference type="Proteomes" id="UP000807342">
    <property type="component" value="Unassembled WGS sequence"/>
</dbReference>